<protein>
    <recommendedName>
        <fullName evidence="5">MCM C-terminal AAA(+) ATPase domain-containing protein</fullName>
    </recommendedName>
</protein>
<dbReference type="Proteomes" id="UP001165065">
    <property type="component" value="Unassembled WGS sequence"/>
</dbReference>
<dbReference type="GO" id="GO:0005634">
    <property type="term" value="C:nucleus"/>
    <property type="evidence" value="ECO:0007669"/>
    <property type="project" value="TreeGrafter"/>
</dbReference>
<sequence length="775" mass="84694">MYPRFGDGVKTVSVVLSLSSLLKTTSDPLFVSALKNKKNSSTILVSYSALEKLGKKGEAEVQEFVRRIQYKPVVCMDMLGVAVDLARERVVGKEGGGKTRIKFHSLPLTPLDSVSSNYTDQLVSLQGRVLKASIPKLMATAGVFNCGKCGAENYVSFDNGVFKRPARCAGKSDKGGNCRSRSFVLKMQRGGNLAGKPSYADHQTLTIQSTSDLGCATGAPATVSIEVEGEELVGVCSAGEDVEITGVVSSMNEQHAKGRGGKMAGKHSLHTIFVRANNIMLIGAKGRKAKEDEQDIRKGYSDEQMRNIRQIWKADPGPNLIEEAKLGSQYWTTVRNAFPFDLLVASLAPNIYGHEVIKAGLILTLLGGSETDDGGVLSGQSTRYNPHMLIVGDPGMGKSMLLTRTAEIAERSIYIGGNTTTSTGLTVSVVKDGSDTTLEAGALVLADKGICCLDEFDKMDKAENALLECMEQQSISVAKSGICTTLPARCSVIAAANPKSGRWNSERTVAENLDVSAPILTRFDLCFVLEDNQHDKHDDMLARHIMKGGGGHPDKKRKHAEFYGMNERDDRQMVLNEASEVIKRVKKMTNGAECIPLDILKDYIRYAREFCRPKLTSLAAEKLRDYYINMKTTHVNESSIPITTRQLESMVRLSQARAKACLRPYVTEDDVQDVIDIMTLSIFNTLINKSGELDTNRKGAGGTSKNKQKKAFLEFIKKANFQGGRFTMLDAWRLTGGVVMGADVKDMVYELVDNGELMRLGEKDLNGKAQYRLAL</sequence>
<dbReference type="InterPro" id="IPR012340">
    <property type="entry name" value="NA-bd_OB-fold"/>
</dbReference>
<dbReference type="PANTHER" id="PTHR11630:SF47">
    <property type="entry name" value="DNA HELICASE MCM8"/>
    <property type="match status" value="1"/>
</dbReference>
<keyword evidence="3 4" id="KW-0238">DNA-binding</keyword>
<dbReference type="GO" id="GO:0017116">
    <property type="term" value="F:single-stranded DNA helicase activity"/>
    <property type="evidence" value="ECO:0007669"/>
    <property type="project" value="TreeGrafter"/>
</dbReference>
<dbReference type="SMART" id="SM00350">
    <property type="entry name" value="MCM"/>
    <property type="match status" value="1"/>
</dbReference>
<dbReference type="Pfam" id="PF17855">
    <property type="entry name" value="MCM_lid"/>
    <property type="match status" value="1"/>
</dbReference>
<dbReference type="OrthoDB" id="422555at2759"/>
<dbReference type="InterPro" id="IPR001208">
    <property type="entry name" value="MCM_dom"/>
</dbReference>
<evidence type="ECO:0000313" key="6">
    <source>
        <dbReference type="EMBL" id="GMI47071.1"/>
    </source>
</evidence>
<dbReference type="PANTHER" id="PTHR11630">
    <property type="entry name" value="DNA REPLICATION LICENSING FACTOR MCM FAMILY MEMBER"/>
    <property type="match status" value="1"/>
</dbReference>
<dbReference type="GO" id="GO:0042555">
    <property type="term" value="C:MCM complex"/>
    <property type="evidence" value="ECO:0007669"/>
    <property type="project" value="TreeGrafter"/>
</dbReference>
<dbReference type="EMBL" id="BRYA01000327">
    <property type="protein sequence ID" value="GMI47071.1"/>
    <property type="molecule type" value="Genomic_DNA"/>
</dbReference>
<keyword evidence="2 4" id="KW-0067">ATP-binding</keyword>
<accession>A0A9W7GJT6</accession>
<evidence type="ECO:0000256" key="1">
    <source>
        <dbReference type="ARBA" id="ARBA00022741"/>
    </source>
</evidence>
<proteinExistence type="inferred from homology"/>
<dbReference type="CDD" id="cd17706">
    <property type="entry name" value="MCM"/>
    <property type="match status" value="1"/>
</dbReference>
<keyword evidence="7" id="KW-1185">Reference proteome</keyword>
<dbReference type="GO" id="GO:0003697">
    <property type="term" value="F:single-stranded DNA binding"/>
    <property type="evidence" value="ECO:0007669"/>
    <property type="project" value="TreeGrafter"/>
</dbReference>
<evidence type="ECO:0000256" key="4">
    <source>
        <dbReference type="RuleBase" id="RU004070"/>
    </source>
</evidence>
<dbReference type="Pfam" id="PF17207">
    <property type="entry name" value="MCM_OB"/>
    <property type="match status" value="1"/>
</dbReference>
<evidence type="ECO:0000313" key="7">
    <source>
        <dbReference type="Proteomes" id="UP001165065"/>
    </source>
</evidence>
<gene>
    <name evidence="6" type="ORF">TrCOL_g3497</name>
</gene>
<dbReference type="Gene3D" id="2.40.50.140">
    <property type="entry name" value="Nucleic acid-binding proteins"/>
    <property type="match status" value="1"/>
</dbReference>
<dbReference type="Pfam" id="PF00493">
    <property type="entry name" value="MCM"/>
    <property type="match status" value="1"/>
</dbReference>
<dbReference type="InterPro" id="IPR033762">
    <property type="entry name" value="MCM_OB"/>
</dbReference>
<dbReference type="SUPFAM" id="SSF52540">
    <property type="entry name" value="P-loop containing nucleoside triphosphate hydrolases"/>
    <property type="match status" value="1"/>
</dbReference>
<evidence type="ECO:0000259" key="5">
    <source>
        <dbReference type="PROSITE" id="PS50051"/>
    </source>
</evidence>
<dbReference type="Gene3D" id="3.40.50.300">
    <property type="entry name" value="P-loop containing nucleotide triphosphate hydrolases"/>
    <property type="match status" value="1"/>
</dbReference>
<evidence type="ECO:0000256" key="3">
    <source>
        <dbReference type="ARBA" id="ARBA00023125"/>
    </source>
</evidence>
<comment type="similarity">
    <text evidence="4">Belongs to the MCM family.</text>
</comment>
<dbReference type="InterPro" id="IPR041562">
    <property type="entry name" value="MCM_lid"/>
</dbReference>
<reference evidence="7" key="1">
    <citation type="journal article" date="2023" name="Commun. Biol.">
        <title>Genome analysis of Parmales, the sister group of diatoms, reveals the evolutionary specialization of diatoms from phago-mixotrophs to photoautotrophs.</title>
        <authorList>
            <person name="Ban H."/>
            <person name="Sato S."/>
            <person name="Yoshikawa S."/>
            <person name="Yamada K."/>
            <person name="Nakamura Y."/>
            <person name="Ichinomiya M."/>
            <person name="Sato N."/>
            <person name="Blanc-Mathieu R."/>
            <person name="Endo H."/>
            <person name="Kuwata A."/>
            <person name="Ogata H."/>
        </authorList>
    </citation>
    <scope>NUCLEOTIDE SEQUENCE [LARGE SCALE GENOMIC DNA]</scope>
</reference>
<dbReference type="SUPFAM" id="SSF50249">
    <property type="entry name" value="Nucleic acid-binding proteins"/>
    <property type="match status" value="1"/>
</dbReference>
<dbReference type="InterPro" id="IPR031327">
    <property type="entry name" value="MCM"/>
</dbReference>
<dbReference type="AlphaFoldDB" id="A0A9W7GJT6"/>
<dbReference type="Gene3D" id="2.20.28.10">
    <property type="match status" value="1"/>
</dbReference>
<dbReference type="InterPro" id="IPR027417">
    <property type="entry name" value="P-loop_NTPase"/>
</dbReference>
<name>A0A9W7GJT6_9STRA</name>
<comment type="caution">
    <text evidence="6">The sequence shown here is derived from an EMBL/GenBank/DDBJ whole genome shotgun (WGS) entry which is preliminary data.</text>
</comment>
<keyword evidence="1 4" id="KW-0547">Nucleotide-binding</keyword>
<organism evidence="6 7">
    <name type="scientific">Triparma columacea</name>
    <dbReference type="NCBI Taxonomy" id="722753"/>
    <lineage>
        <taxon>Eukaryota</taxon>
        <taxon>Sar</taxon>
        <taxon>Stramenopiles</taxon>
        <taxon>Ochrophyta</taxon>
        <taxon>Bolidophyceae</taxon>
        <taxon>Parmales</taxon>
        <taxon>Triparmaceae</taxon>
        <taxon>Triparma</taxon>
    </lineage>
</organism>
<dbReference type="GO" id="GO:0005524">
    <property type="term" value="F:ATP binding"/>
    <property type="evidence" value="ECO:0007669"/>
    <property type="project" value="UniProtKB-KW"/>
</dbReference>
<dbReference type="SMART" id="SM00382">
    <property type="entry name" value="AAA"/>
    <property type="match status" value="1"/>
</dbReference>
<dbReference type="InterPro" id="IPR003593">
    <property type="entry name" value="AAA+_ATPase"/>
</dbReference>
<dbReference type="PROSITE" id="PS50051">
    <property type="entry name" value="MCM_2"/>
    <property type="match status" value="1"/>
</dbReference>
<evidence type="ECO:0000256" key="2">
    <source>
        <dbReference type="ARBA" id="ARBA00022840"/>
    </source>
</evidence>
<feature type="domain" description="MCM C-terminal AAA(+) ATPase" evidence="5">
    <location>
        <begin position="339"/>
        <end position="545"/>
    </location>
</feature>
<dbReference type="PRINTS" id="PR01657">
    <property type="entry name" value="MCMFAMILY"/>
</dbReference>